<evidence type="ECO:0000313" key="1">
    <source>
        <dbReference type="EMBL" id="MBP1905309.1"/>
    </source>
</evidence>
<accession>A0ABS4FSC3</accession>
<dbReference type="EMBL" id="JAGGKG010000007">
    <property type="protein sequence ID" value="MBP1905309.1"/>
    <property type="molecule type" value="Genomic_DNA"/>
</dbReference>
<comment type="caution">
    <text evidence="1">The sequence shown here is derived from an EMBL/GenBank/DDBJ whole genome shotgun (WGS) entry which is preliminary data.</text>
</comment>
<gene>
    <name evidence="1" type="ORF">J2Z32_001937</name>
</gene>
<reference evidence="1 2" key="1">
    <citation type="submission" date="2021-03" db="EMBL/GenBank/DDBJ databases">
        <title>Genomic Encyclopedia of Type Strains, Phase IV (KMG-IV): sequencing the most valuable type-strain genomes for metagenomic binning, comparative biology and taxonomic classification.</title>
        <authorList>
            <person name="Goeker M."/>
        </authorList>
    </citation>
    <scope>NUCLEOTIDE SEQUENCE [LARGE SCALE GENOMIC DNA]</scope>
    <source>
        <strain evidence="1 2">DSM 14349</strain>
    </source>
</reference>
<protein>
    <recommendedName>
        <fullName evidence="3">Cold-shock protein</fullName>
    </recommendedName>
</protein>
<evidence type="ECO:0000313" key="2">
    <source>
        <dbReference type="Proteomes" id="UP001519272"/>
    </source>
</evidence>
<evidence type="ECO:0008006" key="3">
    <source>
        <dbReference type="Google" id="ProtNLM"/>
    </source>
</evidence>
<name>A0ABS4FSC3_9BACL</name>
<proteinExistence type="predicted"/>
<keyword evidence="2" id="KW-1185">Reference proteome</keyword>
<organism evidence="1 2">
    <name type="scientific">Paenibacillus turicensis</name>
    <dbReference type="NCBI Taxonomy" id="160487"/>
    <lineage>
        <taxon>Bacteria</taxon>
        <taxon>Bacillati</taxon>
        <taxon>Bacillota</taxon>
        <taxon>Bacilli</taxon>
        <taxon>Bacillales</taxon>
        <taxon>Paenibacillaceae</taxon>
        <taxon>Paenibacillus</taxon>
    </lineage>
</organism>
<sequence length="64" mass="7362">MLENKCWCGREADYELHTGKEWQPHCKFCMEEAVDCSLGAIIRRIGNYERTGLSGVAQEKKENV</sequence>
<dbReference type="Proteomes" id="UP001519272">
    <property type="component" value="Unassembled WGS sequence"/>
</dbReference>